<dbReference type="InterPro" id="IPR002509">
    <property type="entry name" value="NODB_dom"/>
</dbReference>
<dbReference type="InterPro" id="IPR036779">
    <property type="entry name" value="LysM_dom_sf"/>
</dbReference>
<feature type="domain" description="LysM" evidence="8">
    <location>
        <begin position="27"/>
        <end position="71"/>
    </location>
</feature>
<keyword evidence="10" id="KW-1185">Reference proteome</keyword>
<sequence length="427" mass="46381">MKYLVVLGVLAALATTSSAAPISGCTTTHRVTTGETCNSIAKTWSLSLAQFQSINPSLDCKNLKKGTNVCTKAPSKSTSAGTTCSKKYTIVPNDTCYDIAKKEGITLDTFMSYNPGLNCKLLQIGQQVCIAMKSATGPPPKSTETSPSSPKPSNYGCTKLVVVKSDDTCYLISQAAKITLNALSKMNPGLDCRFLQPGMQVCVAEGPGGKPAPPVPIYTCTQKGQFAITFDDGPYKYTDGLLDYLEKQKLKVTFFINGQNYGNIYDYAKTLQKAYKAGHQIAHHTWSHANISTLNEKQLRAEISQLEVAFRKILGVIPIYFRPPFGAYTSDSLRILGELGYKVIVWDVDTNDWLLDNLAKEQANYKAGVAGSSPKTGGHISLQHDPHQITAEKLAPWAVNYVKGLGYSVTTVAECLGDTNPSNWYRP</sequence>
<evidence type="ECO:0000256" key="3">
    <source>
        <dbReference type="ARBA" id="ARBA00022729"/>
    </source>
</evidence>
<keyword evidence="3 6" id="KW-0732">Signal</keyword>
<evidence type="ECO:0000313" key="10">
    <source>
        <dbReference type="Proteomes" id="UP000268093"/>
    </source>
</evidence>
<organism evidence="9 10">
    <name type="scientific">Jimgerdemannia flammicorona</name>
    <dbReference type="NCBI Taxonomy" id="994334"/>
    <lineage>
        <taxon>Eukaryota</taxon>
        <taxon>Fungi</taxon>
        <taxon>Fungi incertae sedis</taxon>
        <taxon>Mucoromycota</taxon>
        <taxon>Mucoromycotina</taxon>
        <taxon>Endogonomycetes</taxon>
        <taxon>Endogonales</taxon>
        <taxon>Endogonaceae</taxon>
        <taxon>Jimgerdemannia</taxon>
    </lineage>
</organism>
<feature type="domain" description="LysM" evidence="8">
    <location>
        <begin position="159"/>
        <end position="203"/>
    </location>
</feature>
<dbReference type="CDD" id="cd00118">
    <property type="entry name" value="LysM"/>
    <property type="match status" value="3"/>
</dbReference>
<name>A0A433A0H1_9FUNG</name>
<dbReference type="Proteomes" id="UP000268093">
    <property type="component" value="Unassembled WGS sequence"/>
</dbReference>
<dbReference type="SUPFAM" id="SSF88713">
    <property type="entry name" value="Glycoside hydrolase/deacetylase"/>
    <property type="match status" value="1"/>
</dbReference>
<dbReference type="SMART" id="SM00257">
    <property type="entry name" value="LysM"/>
    <property type="match status" value="3"/>
</dbReference>
<dbReference type="EMBL" id="RBNI01023546">
    <property type="protein sequence ID" value="RUO96073.1"/>
    <property type="molecule type" value="Genomic_DNA"/>
</dbReference>
<dbReference type="Pfam" id="PF01476">
    <property type="entry name" value="LysM"/>
    <property type="match status" value="3"/>
</dbReference>
<protein>
    <recommendedName>
        <fullName evidence="11">NodB homology domain-containing protein</fullName>
    </recommendedName>
</protein>
<dbReference type="GO" id="GO:0005975">
    <property type="term" value="P:carbohydrate metabolic process"/>
    <property type="evidence" value="ECO:0007669"/>
    <property type="project" value="InterPro"/>
</dbReference>
<evidence type="ECO:0008006" key="11">
    <source>
        <dbReference type="Google" id="ProtNLM"/>
    </source>
</evidence>
<evidence type="ECO:0000313" key="9">
    <source>
        <dbReference type="EMBL" id="RUO96073.1"/>
    </source>
</evidence>
<proteinExistence type="predicted"/>
<comment type="caution">
    <text evidence="9">The sequence shown here is derived from an EMBL/GenBank/DDBJ whole genome shotgun (WGS) entry which is preliminary data.</text>
</comment>
<feature type="domain" description="NodB homology" evidence="7">
    <location>
        <begin position="224"/>
        <end position="410"/>
    </location>
</feature>
<dbReference type="CDD" id="cd10951">
    <property type="entry name" value="CE4_ClCDA_like"/>
    <property type="match status" value="1"/>
</dbReference>
<accession>A0A433A0H1</accession>
<evidence type="ECO:0000259" key="7">
    <source>
        <dbReference type="PROSITE" id="PS51677"/>
    </source>
</evidence>
<keyword evidence="4" id="KW-0378">Hydrolase</keyword>
<dbReference type="Pfam" id="PF01522">
    <property type="entry name" value="Polysacc_deac_1"/>
    <property type="match status" value="1"/>
</dbReference>
<dbReference type="InterPro" id="IPR011330">
    <property type="entry name" value="Glyco_hydro/deAcase_b/a-brl"/>
</dbReference>
<dbReference type="PANTHER" id="PTHR46471">
    <property type="entry name" value="CHITIN DEACETYLASE"/>
    <property type="match status" value="1"/>
</dbReference>
<dbReference type="PROSITE" id="PS51782">
    <property type="entry name" value="LYSM"/>
    <property type="match status" value="3"/>
</dbReference>
<dbReference type="GO" id="GO:0046872">
    <property type="term" value="F:metal ion binding"/>
    <property type="evidence" value="ECO:0007669"/>
    <property type="project" value="UniProtKB-KW"/>
</dbReference>
<keyword evidence="2" id="KW-0479">Metal-binding</keyword>
<dbReference type="GO" id="GO:0016810">
    <property type="term" value="F:hydrolase activity, acting on carbon-nitrogen (but not peptide) bonds"/>
    <property type="evidence" value="ECO:0007669"/>
    <property type="project" value="InterPro"/>
</dbReference>
<evidence type="ECO:0000259" key="8">
    <source>
        <dbReference type="PROSITE" id="PS51782"/>
    </source>
</evidence>
<reference evidence="9 10" key="1">
    <citation type="journal article" date="2018" name="New Phytol.">
        <title>Phylogenomics of Endogonaceae and evolution of mycorrhizas within Mucoromycota.</title>
        <authorList>
            <person name="Chang Y."/>
            <person name="Desiro A."/>
            <person name="Na H."/>
            <person name="Sandor L."/>
            <person name="Lipzen A."/>
            <person name="Clum A."/>
            <person name="Barry K."/>
            <person name="Grigoriev I.V."/>
            <person name="Martin F.M."/>
            <person name="Stajich J.E."/>
            <person name="Smith M.E."/>
            <person name="Bonito G."/>
            <person name="Spatafora J.W."/>
        </authorList>
    </citation>
    <scope>NUCLEOTIDE SEQUENCE [LARGE SCALE GENOMIC DNA]</scope>
    <source>
        <strain evidence="9 10">GMNB39</strain>
    </source>
</reference>
<evidence type="ECO:0000256" key="5">
    <source>
        <dbReference type="ARBA" id="ARBA00023277"/>
    </source>
</evidence>
<comment type="cofactor">
    <cofactor evidence="1">
        <name>Co(2+)</name>
        <dbReference type="ChEBI" id="CHEBI:48828"/>
    </cofactor>
</comment>
<dbReference type="Gene3D" id="3.10.350.10">
    <property type="entry name" value="LysM domain"/>
    <property type="match status" value="3"/>
</dbReference>
<dbReference type="Gene3D" id="3.20.20.370">
    <property type="entry name" value="Glycoside hydrolase/deacetylase"/>
    <property type="match status" value="1"/>
</dbReference>
<dbReference type="PROSITE" id="PS51677">
    <property type="entry name" value="NODB"/>
    <property type="match status" value="1"/>
</dbReference>
<evidence type="ECO:0000256" key="2">
    <source>
        <dbReference type="ARBA" id="ARBA00022723"/>
    </source>
</evidence>
<dbReference type="AlphaFoldDB" id="A0A433A0H1"/>
<gene>
    <name evidence="9" type="ORF">BC936DRAFT_142670</name>
</gene>
<dbReference type="InterPro" id="IPR018392">
    <property type="entry name" value="LysM"/>
</dbReference>
<dbReference type="SUPFAM" id="SSF54106">
    <property type="entry name" value="LysM domain"/>
    <property type="match status" value="3"/>
</dbReference>
<evidence type="ECO:0000256" key="4">
    <source>
        <dbReference type="ARBA" id="ARBA00022801"/>
    </source>
</evidence>
<keyword evidence="5" id="KW-0119">Carbohydrate metabolism</keyword>
<evidence type="ECO:0000256" key="6">
    <source>
        <dbReference type="SAM" id="SignalP"/>
    </source>
</evidence>
<dbReference type="OrthoDB" id="407355at2759"/>
<feature type="signal peptide" evidence="6">
    <location>
        <begin position="1"/>
        <end position="19"/>
    </location>
</feature>
<feature type="chain" id="PRO_5019067628" description="NodB homology domain-containing protein" evidence="6">
    <location>
        <begin position="20"/>
        <end position="427"/>
    </location>
</feature>
<dbReference type="PANTHER" id="PTHR46471:SF9">
    <property type="entry name" value="CHITIN DEACETYLASE"/>
    <property type="match status" value="1"/>
</dbReference>
<feature type="domain" description="LysM" evidence="8">
    <location>
        <begin position="86"/>
        <end position="130"/>
    </location>
</feature>
<evidence type="ECO:0000256" key="1">
    <source>
        <dbReference type="ARBA" id="ARBA00001941"/>
    </source>
</evidence>